<keyword evidence="3" id="KW-0443">Lipid metabolism</keyword>
<evidence type="ECO:0000256" key="2">
    <source>
        <dbReference type="ARBA" id="ARBA00022832"/>
    </source>
</evidence>
<dbReference type="PANTHER" id="PTHR22754">
    <property type="entry name" value="DISCO-INTERACTING PROTEIN 2 DIP2 -RELATED"/>
    <property type="match status" value="1"/>
</dbReference>
<comment type="similarity">
    <text evidence="1">Belongs to the ATP-dependent AMP-binding enzyme family.</text>
</comment>
<dbReference type="GO" id="GO:0070566">
    <property type="term" value="F:adenylyltransferase activity"/>
    <property type="evidence" value="ECO:0007669"/>
    <property type="project" value="TreeGrafter"/>
</dbReference>
<dbReference type="NCBIfam" id="NF005850">
    <property type="entry name" value="PRK07768.1"/>
    <property type="match status" value="1"/>
</dbReference>
<dbReference type="Pfam" id="PF00501">
    <property type="entry name" value="AMP-binding"/>
    <property type="match status" value="1"/>
</dbReference>
<protein>
    <submittedName>
        <fullName evidence="5">Polyketide synthase</fullName>
    </submittedName>
</protein>
<dbReference type="SUPFAM" id="SSF56801">
    <property type="entry name" value="Acetyl-CoA synthetase-like"/>
    <property type="match status" value="1"/>
</dbReference>
<reference evidence="5 6" key="1">
    <citation type="submission" date="2016-08" db="EMBL/GenBank/DDBJ databases">
        <title>Complete genome sequence of Mycobacterium shinshuense, a subspecies of M. ulcerans.</title>
        <authorList>
            <person name="Yoshida M."/>
            <person name="Ogura Y."/>
            <person name="Hayashi T."/>
            <person name="Hoshino Y."/>
        </authorList>
    </citation>
    <scope>NUCLEOTIDE SEQUENCE [LARGE SCALE GENOMIC DNA]</scope>
    <source>
        <strain evidence="6">ATCC 33728</strain>
    </source>
</reference>
<evidence type="ECO:0000259" key="4">
    <source>
        <dbReference type="Pfam" id="PF00501"/>
    </source>
</evidence>
<name>A0A1B4XXM9_MYCUL</name>
<dbReference type="InterPro" id="IPR042099">
    <property type="entry name" value="ANL_N_sf"/>
</dbReference>
<feature type="domain" description="AMP-dependent synthetase/ligase" evidence="4">
    <location>
        <begin position="40"/>
        <end position="400"/>
    </location>
</feature>
<dbReference type="EMBL" id="AP017624">
    <property type="protein sequence ID" value="BAV39564.1"/>
    <property type="molecule type" value="Genomic_DNA"/>
</dbReference>
<evidence type="ECO:0000256" key="1">
    <source>
        <dbReference type="ARBA" id="ARBA00006432"/>
    </source>
</evidence>
<dbReference type="PANTHER" id="PTHR22754:SF32">
    <property type="entry name" value="DISCO-INTERACTING PROTEIN 2"/>
    <property type="match status" value="1"/>
</dbReference>
<proteinExistence type="inferred from homology"/>
<gene>
    <name evidence="5" type="primary">pks16_1</name>
    <name evidence="5" type="ORF">SHTP_0161</name>
</gene>
<dbReference type="GO" id="GO:0006633">
    <property type="term" value="P:fatty acid biosynthetic process"/>
    <property type="evidence" value="ECO:0007669"/>
    <property type="project" value="TreeGrafter"/>
</dbReference>
<dbReference type="PROSITE" id="PS00455">
    <property type="entry name" value="AMP_BINDING"/>
    <property type="match status" value="1"/>
</dbReference>
<dbReference type="InterPro" id="IPR020845">
    <property type="entry name" value="AMP-binding_CS"/>
</dbReference>
<dbReference type="Gene3D" id="3.30.300.30">
    <property type="match status" value="1"/>
</dbReference>
<keyword evidence="2" id="KW-0276">Fatty acid metabolism</keyword>
<dbReference type="GO" id="GO:0005886">
    <property type="term" value="C:plasma membrane"/>
    <property type="evidence" value="ECO:0007669"/>
    <property type="project" value="TreeGrafter"/>
</dbReference>
<evidence type="ECO:0000313" key="6">
    <source>
        <dbReference type="Proteomes" id="UP000218067"/>
    </source>
</evidence>
<dbReference type="AlphaFoldDB" id="A0A1B4XXM9"/>
<dbReference type="InterPro" id="IPR000873">
    <property type="entry name" value="AMP-dep_synth/lig_dom"/>
</dbReference>
<evidence type="ECO:0000313" key="5">
    <source>
        <dbReference type="EMBL" id="BAV39564.1"/>
    </source>
</evidence>
<organism evidence="5 6">
    <name type="scientific">Mycobacterium ulcerans subsp. shinshuense</name>
    <dbReference type="NCBI Taxonomy" id="1124626"/>
    <lineage>
        <taxon>Bacteria</taxon>
        <taxon>Bacillati</taxon>
        <taxon>Actinomycetota</taxon>
        <taxon>Actinomycetes</taxon>
        <taxon>Mycobacteriales</taxon>
        <taxon>Mycobacteriaceae</taxon>
        <taxon>Mycobacterium</taxon>
        <taxon>Mycobacterium ulcerans group</taxon>
    </lineage>
</organism>
<dbReference type="Proteomes" id="UP000218067">
    <property type="component" value="Chromosome"/>
</dbReference>
<evidence type="ECO:0000256" key="3">
    <source>
        <dbReference type="ARBA" id="ARBA00023098"/>
    </source>
</evidence>
<dbReference type="Gene3D" id="3.40.50.12780">
    <property type="entry name" value="N-terminal domain of ligase-like"/>
    <property type="match status" value="1"/>
</dbReference>
<accession>A0A1B4XXM9</accession>
<sequence length="550" mass="58296">MNTIMRRLCDSQGATQHGLTTAPVGADGRSHLDQLTNTPWSDIHHLGRRAAGALQRDGVTPGDVVAVLAGAPGEIAPLVQGAWMCGAAVTMLHQPTHRSDLQAWAADTKKTLSMVGASTVVVGSPFQSAAQEFAKVGLRGLELSELLTADEGRIVVAEEDSPAFLQLTSGSTGHPKAVSITYRNIEANGRALMAAASADVASDVVVSWLPLFHDMGMMGLLIIPMYEGMDAVHITPADFLNDPLLWTELITKHRGSITAAPNFAYSLLARRLRRAQDHAFDLSSLRFALNGAEGIDVATLERLVTEGARFGLRRDAIVPAYGMAEATLAISVVRPGEGFRVCPPHPDLVAAQGEAAAPRVMLGPPVPGCDVRVVSEDRTVLAPSEIGELEIRGDNVTAGYRTEAGFEPAVDAGGWLATGDVGYLTENGQPVICGRKKDILIISGRNVHPEDIERSVVGIAGIRSGGVAAVRLATASASEGFVMVAESALHADDAESNRIRTEVADRVFVNLGVSPRAVHVVPAGWLPKTSSGKLRRRQTSERLRLFDDAL</sequence>
<dbReference type="InterPro" id="IPR045851">
    <property type="entry name" value="AMP-bd_C_sf"/>
</dbReference>